<keyword evidence="3" id="KW-1185">Reference proteome</keyword>
<proteinExistence type="predicted"/>
<evidence type="ECO:0000256" key="1">
    <source>
        <dbReference type="SAM" id="MobiDB-lite"/>
    </source>
</evidence>
<organism evidence="2 3">
    <name type="scientific">Trifolium subterraneum</name>
    <name type="common">Subterranean clover</name>
    <dbReference type="NCBI Taxonomy" id="3900"/>
    <lineage>
        <taxon>Eukaryota</taxon>
        <taxon>Viridiplantae</taxon>
        <taxon>Streptophyta</taxon>
        <taxon>Embryophyta</taxon>
        <taxon>Tracheophyta</taxon>
        <taxon>Spermatophyta</taxon>
        <taxon>Magnoliopsida</taxon>
        <taxon>eudicotyledons</taxon>
        <taxon>Gunneridae</taxon>
        <taxon>Pentapetalae</taxon>
        <taxon>rosids</taxon>
        <taxon>fabids</taxon>
        <taxon>Fabales</taxon>
        <taxon>Fabaceae</taxon>
        <taxon>Papilionoideae</taxon>
        <taxon>50 kb inversion clade</taxon>
        <taxon>NPAAA clade</taxon>
        <taxon>Hologalegina</taxon>
        <taxon>IRL clade</taxon>
        <taxon>Trifolieae</taxon>
        <taxon>Trifolium</taxon>
    </lineage>
</organism>
<dbReference type="CDD" id="cd00303">
    <property type="entry name" value="retropepsin_like"/>
    <property type="match status" value="1"/>
</dbReference>
<dbReference type="PANTHER" id="PTHR35046:SF9">
    <property type="entry name" value="RNA-DIRECTED DNA POLYMERASE"/>
    <property type="match status" value="1"/>
</dbReference>
<feature type="compositionally biased region" description="Acidic residues" evidence="1">
    <location>
        <begin position="264"/>
        <end position="274"/>
    </location>
</feature>
<reference evidence="3" key="1">
    <citation type="journal article" date="2017" name="Front. Plant Sci.">
        <title>Climate Clever Clovers: New Paradigm to Reduce the Environmental Footprint of Ruminants by Breeding Low Methanogenic Forages Utilizing Haplotype Variation.</title>
        <authorList>
            <person name="Kaur P."/>
            <person name="Appels R."/>
            <person name="Bayer P.E."/>
            <person name="Keeble-Gagnere G."/>
            <person name="Wang J."/>
            <person name="Hirakawa H."/>
            <person name="Shirasawa K."/>
            <person name="Vercoe P."/>
            <person name="Stefanova K."/>
            <person name="Durmic Z."/>
            <person name="Nichols P."/>
            <person name="Revell C."/>
            <person name="Isobe S.N."/>
            <person name="Edwards D."/>
            <person name="Erskine W."/>
        </authorList>
    </citation>
    <scope>NUCLEOTIDE SEQUENCE [LARGE SCALE GENOMIC DNA]</scope>
    <source>
        <strain evidence="3">cv. Daliak</strain>
    </source>
</reference>
<dbReference type="AlphaFoldDB" id="A0A2Z6LZI0"/>
<feature type="region of interest" description="Disordered" evidence="1">
    <location>
        <begin position="35"/>
        <end position="106"/>
    </location>
</feature>
<evidence type="ECO:0000313" key="3">
    <source>
        <dbReference type="Proteomes" id="UP000242715"/>
    </source>
</evidence>
<protein>
    <submittedName>
        <fullName evidence="2">Uncharacterized protein</fullName>
    </submittedName>
</protein>
<dbReference type="PANTHER" id="PTHR35046">
    <property type="entry name" value="ZINC KNUCKLE (CCHC-TYPE) FAMILY PROTEIN"/>
    <property type="match status" value="1"/>
</dbReference>
<dbReference type="EMBL" id="DF973296">
    <property type="protein sequence ID" value="GAU24706.1"/>
    <property type="molecule type" value="Genomic_DNA"/>
</dbReference>
<feature type="compositionally biased region" description="Acidic residues" evidence="1">
    <location>
        <begin position="93"/>
        <end position="106"/>
    </location>
</feature>
<feature type="region of interest" description="Disordered" evidence="1">
    <location>
        <begin position="792"/>
        <end position="811"/>
    </location>
</feature>
<feature type="region of interest" description="Disordered" evidence="1">
    <location>
        <begin position="264"/>
        <end position="322"/>
    </location>
</feature>
<dbReference type="InterPro" id="IPR021109">
    <property type="entry name" value="Peptidase_aspartic_dom_sf"/>
</dbReference>
<dbReference type="SUPFAM" id="SSF50630">
    <property type="entry name" value="Acid proteases"/>
    <property type="match status" value="1"/>
</dbReference>
<gene>
    <name evidence="2" type="ORF">TSUD_355350</name>
</gene>
<dbReference type="OrthoDB" id="1747743at2759"/>
<feature type="compositionally biased region" description="Low complexity" evidence="1">
    <location>
        <begin position="35"/>
        <end position="47"/>
    </location>
</feature>
<feature type="compositionally biased region" description="Low complexity" evidence="1">
    <location>
        <begin position="81"/>
        <end position="92"/>
    </location>
</feature>
<feature type="compositionally biased region" description="Acidic residues" evidence="1">
    <location>
        <begin position="801"/>
        <end position="811"/>
    </location>
</feature>
<feature type="compositionally biased region" description="Polar residues" evidence="1">
    <location>
        <begin position="311"/>
        <end position="322"/>
    </location>
</feature>
<feature type="compositionally biased region" description="Basic and acidic residues" evidence="1">
    <location>
        <begin position="275"/>
        <end position="310"/>
    </location>
</feature>
<sequence>MGDQPITRVDLKGIAAFTTTLTAFNVQIAALAKSNNNADNNTNNRNDNNNDNRNDDDDDNNINDDNNNRNKRGGGPITVIRVRNNNNSTTDDSSCEDEEVVTEEESDERVGFVLQQMLLASKEEGQRKNLFKTRCSVNNKVCDLIVDNGSTENLVSKRLVDYFKLPTEPHENPYSLGWVNKGSQVRVIMSCKVPISIGKHYREEVLCDVLDMDVCHILLGRPWQFDNDITYQGRDNVMLFTQGTHKIAMAPVLQFNKKPKETEVVAEQDASVEVDESKDGKKEINEQDDLEKGDADEGGDEDQKEKERHVTNLSSSTTQYDVTSRITQIEEHMNIIGGKHGGEETSTRMRKFVLCKFGDPQLNVSLPVVAPSMTDVFVRNPATISPLPEPPDSKIHAATSILTKPPHHSRHIELKELHENWVQFRFYHKPYGNSSYFFHLLHYNCYCVQSLLKNATSCGFHVLKTRKDVRYSLGYIGRKLFEKGKYYLICWKIYKGLETPSIVWCDNYHEAFPTFRCKLGFECSRVMVVTIIHEDYEYCLYLLIELFEYAMFYSEFYQFQNQFHQQGWRITFLSYENWKCWNTFYNLKDRVGSHGVVNDTIHVVWVQDLLARMLHIEIIIKDIKTVEVGMTDRIKRKKLLPSPWIKTNLQSIYVLQFVPYINVSFQSDTLEFSHVQIVEPLEVDTWNSQTFLIQYKDYYLVSEFDVRGNSSSMITEVGQTFFRDKFPVPCVIFEQWDPGGHLDVLTRDKSSHFTQWDTGGWSLRSQHAREALYRNENLVIKANQADEALYQDENSGSSSFEVEESDVGGLV</sequence>
<accession>A0A2Z6LZI0</accession>
<dbReference type="Proteomes" id="UP000242715">
    <property type="component" value="Unassembled WGS sequence"/>
</dbReference>
<evidence type="ECO:0000313" key="2">
    <source>
        <dbReference type="EMBL" id="GAU24706.1"/>
    </source>
</evidence>
<name>A0A2Z6LZI0_TRISU</name>
<dbReference type="Gene3D" id="2.40.70.10">
    <property type="entry name" value="Acid Proteases"/>
    <property type="match status" value="1"/>
</dbReference>